<feature type="transmembrane region" description="Helical" evidence="7">
    <location>
        <begin position="198"/>
        <end position="216"/>
    </location>
</feature>
<name>A0A3M8VJM9_9ACTN</name>
<accession>A0A3M8VJM9</accession>
<dbReference type="AlphaFoldDB" id="A0A3M8VJM9"/>
<dbReference type="InterPro" id="IPR020846">
    <property type="entry name" value="MFS_dom"/>
</dbReference>
<feature type="domain" description="Major facilitator superfamily (MFS) profile" evidence="8">
    <location>
        <begin position="34"/>
        <end position="419"/>
    </location>
</feature>
<dbReference type="PANTHER" id="PTHR23517">
    <property type="entry name" value="RESISTANCE PROTEIN MDTM, PUTATIVE-RELATED-RELATED"/>
    <property type="match status" value="1"/>
</dbReference>
<proteinExistence type="predicted"/>
<dbReference type="PROSITE" id="PS50850">
    <property type="entry name" value="MFS"/>
    <property type="match status" value="1"/>
</dbReference>
<dbReference type="InterPro" id="IPR050171">
    <property type="entry name" value="MFS_Transporters"/>
</dbReference>
<feature type="transmembrane region" description="Helical" evidence="7">
    <location>
        <begin position="366"/>
        <end position="391"/>
    </location>
</feature>
<feature type="transmembrane region" description="Helical" evidence="7">
    <location>
        <begin position="128"/>
        <end position="148"/>
    </location>
</feature>
<dbReference type="InterPro" id="IPR011701">
    <property type="entry name" value="MFS"/>
</dbReference>
<feature type="transmembrane region" description="Helical" evidence="7">
    <location>
        <begin position="101"/>
        <end position="122"/>
    </location>
</feature>
<dbReference type="RefSeq" id="WP_123104710.1">
    <property type="nucleotide sequence ID" value="NZ_RIBZ01000328.1"/>
</dbReference>
<evidence type="ECO:0000259" key="8">
    <source>
        <dbReference type="PROSITE" id="PS50850"/>
    </source>
</evidence>
<dbReference type="GO" id="GO:0022857">
    <property type="term" value="F:transmembrane transporter activity"/>
    <property type="evidence" value="ECO:0007669"/>
    <property type="project" value="InterPro"/>
</dbReference>
<evidence type="ECO:0000256" key="3">
    <source>
        <dbReference type="ARBA" id="ARBA00022475"/>
    </source>
</evidence>
<dbReference type="Proteomes" id="UP000275401">
    <property type="component" value="Unassembled WGS sequence"/>
</dbReference>
<feature type="transmembrane region" description="Helical" evidence="7">
    <location>
        <begin position="66"/>
        <end position="89"/>
    </location>
</feature>
<dbReference type="InterPro" id="IPR005829">
    <property type="entry name" value="Sugar_transporter_CS"/>
</dbReference>
<evidence type="ECO:0000256" key="4">
    <source>
        <dbReference type="ARBA" id="ARBA00022692"/>
    </source>
</evidence>
<dbReference type="PROSITE" id="PS00217">
    <property type="entry name" value="SUGAR_TRANSPORT_2"/>
    <property type="match status" value="1"/>
</dbReference>
<evidence type="ECO:0000256" key="6">
    <source>
        <dbReference type="ARBA" id="ARBA00023136"/>
    </source>
</evidence>
<feature type="transmembrane region" description="Helical" evidence="7">
    <location>
        <begin position="307"/>
        <end position="325"/>
    </location>
</feature>
<keyword evidence="4 7" id="KW-0812">Transmembrane</keyword>
<keyword evidence="6 7" id="KW-0472">Membrane</keyword>
<feature type="transmembrane region" description="Helical" evidence="7">
    <location>
        <begin position="397"/>
        <end position="416"/>
    </location>
</feature>
<keyword evidence="10" id="KW-1185">Reference proteome</keyword>
<evidence type="ECO:0000256" key="1">
    <source>
        <dbReference type="ARBA" id="ARBA00004651"/>
    </source>
</evidence>
<sequence length="432" mass="43646">MNQLKRLPDVIVEPPDRRSQASRGDPPGSGRHRMGFWVVAVVFAVTTAFSTVPTPLYPLYEERDGFGSFTVTVVFAVYAVGVAVGLVAAGHLSDRTGRRPVLVGALLCQLAAAALFLVWPALPGLLLGRFVTGLGVGMATPTATAYLQDLHIRSRPTAGQAGRFEAVSTAANVGGLGVGPLVAGVLAAYAPAPIHTPYAVFAVLLVAGAVAVTALPETVDRPARPVPYRMQRVRPHGGAGPFCLAVACGCAALAIFGLFTSLAPGFVATTLHQTSPAVAGTAVFAVFAAAVLGQSLTGALRPAARRTLGVAAEAAGCAAVAVGMVRADPVLFIAGGVIAGIGAGTLFKSAVALITEAAPADVRAEALATFFLAAYTGLVLTSLGLGLAAQLTDPTTATLWFSGFLAALLTAIALLGRTVGGAGRRPSPSPSP</sequence>
<comment type="subcellular location">
    <subcellularLocation>
        <location evidence="1">Cell membrane</location>
        <topology evidence="1">Multi-pass membrane protein</topology>
    </subcellularLocation>
</comment>
<evidence type="ECO:0000313" key="10">
    <source>
        <dbReference type="Proteomes" id="UP000275401"/>
    </source>
</evidence>
<dbReference type="SUPFAM" id="SSF103473">
    <property type="entry name" value="MFS general substrate transporter"/>
    <property type="match status" value="1"/>
</dbReference>
<dbReference type="InterPro" id="IPR036259">
    <property type="entry name" value="MFS_trans_sf"/>
</dbReference>
<gene>
    <name evidence="9" type="ORF">EEJ42_29530</name>
</gene>
<dbReference type="Pfam" id="PF07690">
    <property type="entry name" value="MFS_1"/>
    <property type="match status" value="2"/>
</dbReference>
<keyword evidence="3" id="KW-1003">Cell membrane</keyword>
<dbReference type="EMBL" id="RIBZ01000328">
    <property type="protein sequence ID" value="RNG17786.1"/>
    <property type="molecule type" value="Genomic_DNA"/>
</dbReference>
<keyword evidence="5 7" id="KW-1133">Transmembrane helix</keyword>
<feature type="transmembrane region" description="Helical" evidence="7">
    <location>
        <begin position="36"/>
        <end position="60"/>
    </location>
</feature>
<evidence type="ECO:0000256" key="7">
    <source>
        <dbReference type="SAM" id="Phobius"/>
    </source>
</evidence>
<feature type="transmembrane region" description="Helical" evidence="7">
    <location>
        <begin position="331"/>
        <end position="354"/>
    </location>
</feature>
<evidence type="ECO:0000256" key="5">
    <source>
        <dbReference type="ARBA" id="ARBA00022989"/>
    </source>
</evidence>
<dbReference type="PANTHER" id="PTHR23517:SF13">
    <property type="entry name" value="MAJOR FACILITATOR SUPERFAMILY MFS_1"/>
    <property type="match status" value="1"/>
</dbReference>
<organism evidence="9 10">
    <name type="scientific">Streptomyces botrytidirepellens</name>
    <dbReference type="NCBI Taxonomy" id="2486417"/>
    <lineage>
        <taxon>Bacteria</taxon>
        <taxon>Bacillati</taxon>
        <taxon>Actinomycetota</taxon>
        <taxon>Actinomycetes</taxon>
        <taxon>Kitasatosporales</taxon>
        <taxon>Streptomycetaceae</taxon>
        <taxon>Streptomyces</taxon>
    </lineage>
</organism>
<feature type="transmembrane region" description="Helical" evidence="7">
    <location>
        <begin position="237"/>
        <end position="259"/>
    </location>
</feature>
<evidence type="ECO:0000313" key="9">
    <source>
        <dbReference type="EMBL" id="RNG17786.1"/>
    </source>
</evidence>
<evidence type="ECO:0000256" key="2">
    <source>
        <dbReference type="ARBA" id="ARBA00022448"/>
    </source>
</evidence>
<protein>
    <submittedName>
        <fullName evidence="9">MFS transporter</fullName>
    </submittedName>
</protein>
<reference evidence="9 10" key="1">
    <citation type="submission" date="2018-11" db="EMBL/GenBank/DDBJ databases">
        <title>The Potential of Streptomyces as Biocontrol Agents against the Tomato grey mould, Botrytis cinerea (Gray mold) Frontiers in Microbiology.</title>
        <authorList>
            <person name="Li D."/>
        </authorList>
    </citation>
    <scope>NUCLEOTIDE SEQUENCE [LARGE SCALE GENOMIC DNA]</scope>
    <source>
        <strain evidence="9 10">NEAU-LD23</strain>
    </source>
</reference>
<comment type="caution">
    <text evidence="9">The sequence shown here is derived from an EMBL/GenBank/DDBJ whole genome shotgun (WGS) entry which is preliminary data.</text>
</comment>
<dbReference type="Gene3D" id="1.20.1250.20">
    <property type="entry name" value="MFS general substrate transporter like domains"/>
    <property type="match status" value="1"/>
</dbReference>
<feature type="transmembrane region" description="Helical" evidence="7">
    <location>
        <begin position="169"/>
        <end position="192"/>
    </location>
</feature>
<feature type="transmembrane region" description="Helical" evidence="7">
    <location>
        <begin position="279"/>
        <end position="300"/>
    </location>
</feature>
<keyword evidence="2" id="KW-0813">Transport</keyword>
<dbReference type="GO" id="GO:0005886">
    <property type="term" value="C:plasma membrane"/>
    <property type="evidence" value="ECO:0007669"/>
    <property type="project" value="UniProtKB-SubCell"/>
</dbReference>